<gene>
    <name evidence="2" type="primary">g2686</name>
    <name evidence="2" type="ORF">VP750_LOCUS2301</name>
</gene>
<sequence>MARVGGAKEHTAAFWPVLILALLSWIVLLAGLSALQHVAGTEGFLSAGTGGVGYSWQWWVVVFQFITLVGVFHAASWGHHEVGRVAVVAFLAIATVLLFYESNSFYVLHHSGAGPYRRITCYFVGAFLSAIFNLLLIIFLGTTAFELSPVVGNGTRAGTHKTGTHNTGAATV</sequence>
<keyword evidence="3" id="KW-1185">Reference proteome</keyword>
<dbReference type="Proteomes" id="UP001497392">
    <property type="component" value="Unassembled WGS sequence"/>
</dbReference>
<feature type="transmembrane region" description="Helical" evidence="1">
    <location>
        <begin position="120"/>
        <end position="140"/>
    </location>
</feature>
<feature type="transmembrane region" description="Helical" evidence="1">
    <location>
        <begin position="56"/>
        <end position="75"/>
    </location>
</feature>
<evidence type="ECO:0000256" key="1">
    <source>
        <dbReference type="SAM" id="Phobius"/>
    </source>
</evidence>
<evidence type="ECO:0000313" key="3">
    <source>
        <dbReference type="Proteomes" id="UP001497392"/>
    </source>
</evidence>
<proteinExistence type="predicted"/>
<feature type="transmembrane region" description="Helical" evidence="1">
    <location>
        <begin position="82"/>
        <end position="100"/>
    </location>
</feature>
<reference evidence="2 3" key="1">
    <citation type="submission" date="2024-06" db="EMBL/GenBank/DDBJ databases">
        <authorList>
            <person name="Kraege A."/>
            <person name="Thomma B."/>
        </authorList>
    </citation>
    <scope>NUCLEOTIDE SEQUENCE [LARGE SCALE GENOMIC DNA]</scope>
</reference>
<evidence type="ECO:0000313" key="2">
    <source>
        <dbReference type="EMBL" id="CAL5220642.1"/>
    </source>
</evidence>
<protein>
    <submittedName>
        <fullName evidence="2">G2686 protein</fullName>
    </submittedName>
</protein>
<name>A0ABP1FRE8_9CHLO</name>
<feature type="transmembrane region" description="Helical" evidence="1">
    <location>
        <begin position="12"/>
        <end position="36"/>
    </location>
</feature>
<dbReference type="EMBL" id="CAXHTA020000004">
    <property type="protein sequence ID" value="CAL5220642.1"/>
    <property type="molecule type" value="Genomic_DNA"/>
</dbReference>
<keyword evidence="1" id="KW-0472">Membrane</keyword>
<keyword evidence="1" id="KW-0812">Transmembrane</keyword>
<organism evidence="2 3">
    <name type="scientific">Coccomyxa viridis</name>
    <dbReference type="NCBI Taxonomy" id="1274662"/>
    <lineage>
        <taxon>Eukaryota</taxon>
        <taxon>Viridiplantae</taxon>
        <taxon>Chlorophyta</taxon>
        <taxon>core chlorophytes</taxon>
        <taxon>Trebouxiophyceae</taxon>
        <taxon>Trebouxiophyceae incertae sedis</taxon>
        <taxon>Coccomyxaceae</taxon>
        <taxon>Coccomyxa</taxon>
    </lineage>
</organism>
<keyword evidence="1" id="KW-1133">Transmembrane helix</keyword>
<accession>A0ABP1FRE8</accession>
<comment type="caution">
    <text evidence="2">The sequence shown here is derived from an EMBL/GenBank/DDBJ whole genome shotgun (WGS) entry which is preliminary data.</text>
</comment>